<dbReference type="Gene3D" id="2.30.110.10">
    <property type="entry name" value="Electron Transport, Fmn-binding Protein, Chain A"/>
    <property type="match status" value="1"/>
</dbReference>
<organism evidence="1 2">
    <name type="scientific">Candidatus Ruania gallistercoris</name>
    <dbReference type="NCBI Taxonomy" id="2838746"/>
    <lineage>
        <taxon>Bacteria</taxon>
        <taxon>Bacillati</taxon>
        <taxon>Actinomycetota</taxon>
        <taxon>Actinomycetes</taxon>
        <taxon>Micrococcales</taxon>
        <taxon>Ruaniaceae</taxon>
        <taxon>Ruania</taxon>
    </lineage>
</organism>
<dbReference type="InterPro" id="IPR012349">
    <property type="entry name" value="Split_barrel_FMN-bd"/>
</dbReference>
<dbReference type="InterPro" id="IPR004378">
    <property type="entry name" value="F420H2_quin_Rdtase"/>
</dbReference>
<gene>
    <name evidence="1" type="ORF">H9815_19050</name>
</gene>
<name>A0A9D2J5L9_9MICO</name>
<evidence type="ECO:0000313" key="1">
    <source>
        <dbReference type="EMBL" id="HIZ37880.1"/>
    </source>
</evidence>
<reference evidence="1" key="2">
    <citation type="submission" date="2021-04" db="EMBL/GenBank/DDBJ databases">
        <authorList>
            <person name="Gilroy R."/>
        </authorList>
    </citation>
    <scope>NUCLEOTIDE SEQUENCE</scope>
    <source>
        <strain evidence="1">ChiGjej4B4-7305</strain>
    </source>
</reference>
<protein>
    <submittedName>
        <fullName evidence="1">Nitroreductase family deazaflavin-dependent oxidoreductase</fullName>
    </submittedName>
</protein>
<dbReference type="Pfam" id="PF04075">
    <property type="entry name" value="F420H2_quin_red"/>
    <property type="match status" value="1"/>
</dbReference>
<proteinExistence type="predicted"/>
<dbReference type="AlphaFoldDB" id="A0A9D2J5L9"/>
<reference evidence="1" key="1">
    <citation type="journal article" date="2021" name="PeerJ">
        <title>Extensive microbial diversity within the chicken gut microbiome revealed by metagenomics and culture.</title>
        <authorList>
            <person name="Gilroy R."/>
            <person name="Ravi A."/>
            <person name="Getino M."/>
            <person name="Pursley I."/>
            <person name="Horton D.L."/>
            <person name="Alikhan N.F."/>
            <person name="Baker D."/>
            <person name="Gharbi K."/>
            <person name="Hall N."/>
            <person name="Watson M."/>
            <person name="Adriaenssens E.M."/>
            <person name="Foster-Nyarko E."/>
            <person name="Jarju S."/>
            <person name="Secka A."/>
            <person name="Antonio M."/>
            <person name="Oren A."/>
            <person name="Chaudhuri R.R."/>
            <person name="La Ragione R."/>
            <person name="Hildebrand F."/>
            <person name="Pallen M.J."/>
        </authorList>
    </citation>
    <scope>NUCLEOTIDE SEQUENCE</scope>
    <source>
        <strain evidence="1">ChiGjej4B4-7305</strain>
    </source>
</reference>
<evidence type="ECO:0000313" key="2">
    <source>
        <dbReference type="Proteomes" id="UP000824037"/>
    </source>
</evidence>
<dbReference type="Proteomes" id="UP000824037">
    <property type="component" value="Unassembled WGS sequence"/>
</dbReference>
<accession>A0A9D2J5L9</accession>
<sequence length="150" mass="16807">MIRIPRPIARAPIALYRAGFGGLLGRRFVLLEHRGRISGQIRQVVLETLSVEADVIHVVSGYGWSAQWLRNVQADARVRVTCGWSRPRGGRALILQPDEAVTVLEDYRRRHRLATRALARALGYPQLGAEEPLETQLGEQLPVVRLSLRG</sequence>
<comment type="caution">
    <text evidence="1">The sequence shown here is derived from an EMBL/GenBank/DDBJ whole genome shotgun (WGS) entry which is preliminary data.</text>
</comment>
<dbReference type="NCBIfam" id="TIGR00026">
    <property type="entry name" value="hi_GC_TIGR00026"/>
    <property type="match status" value="1"/>
</dbReference>
<dbReference type="GO" id="GO:0016491">
    <property type="term" value="F:oxidoreductase activity"/>
    <property type="evidence" value="ECO:0007669"/>
    <property type="project" value="InterPro"/>
</dbReference>
<dbReference type="EMBL" id="DXBY01000326">
    <property type="protein sequence ID" value="HIZ37880.1"/>
    <property type="molecule type" value="Genomic_DNA"/>
</dbReference>